<dbReference type="SUPFAM" id="SSF56524">
    <property type="entry name" value="Oxidoreductase molybdopterin-binding domain"/>
    <property type="match status" value="1"/>
</dbReference>
<dbReference type="PANTHER" id="PTHR19372">
    <property type="entry name" value="SULFITE REDUCTASE"/>
    <property type="match status" value="1"/>
</dbReference>
<dbReference type="SUPFAM" id="SSF81296">
    <property type="entry name" value="E set domains"/>
    <property type="match status" value="1"/>
</dbReference>
<dbReference type="EMBL" id="JBHMDG010000005">
    <property type="protein sequence ID" value="MFB9312387.1"/>
    <property type="molecule type" value="Genomic_DNA"/>
</dbReference>
<dbReference type="PANTHER" id="PTHR19372:SF7">
    <property type="entry name" value="SULFITE OXIDASE, MITOCHONDRIAL"/>
    <property type="match status" value="1"/>
</dbReference>
<keyword evidence="1" id="KW-0472">Membrane</keyword>
<dbReference type="Proteomes" id="UP001589750">
    <property type="component" value="Unassembled WGS sequence"/>
</dbReference>
<reference evidence="3 4" key="1">
    <citation type="submission" date="2024-09" db="EMBL/GenBank/DDBJ databases">
        <authorList>
            <person name="Sun Q."/>
            <person name="Mori K."/>
        </authorList>
    </citation>
    <scope>NUCLEOTIDE SEQUENCE [LARGE SCALE GENOMIC DNA]</scope>
    <source>
        <strain evidence="3 4">JCM 9626</strain>
    </source>
</reference>
<dbReference type="RefSeq" id="WP_140008301.1">
    <property type="nucleotide sequence ID" value="NZ_JBHMDG010000005.1"/>
</dbReference>
<dbReference type="InterPro" id="IPR000572">
    <property type="entry name" value="OxRdtase_Mopterin-bd_dom"/>
</dbReference>
<dbReference type="InterPro" id="IPR036374">
    <property type="entry name" value="OxRdtase_Mopterin-bd_sf"/>
</dbReference>
<accession>A0ABV5K6L7</accession>
<evidence type="ECO:0000313" key="4">
    <source>
        <dbReference type="Proteomes" id="UP001589750"/>
    </source>
</evidence>
<keyword evidence="4" id="KW-1185">Reference proteome</keyword>
<protein>
    <submittedName>
        <fullName evidence="3">Molybdopterin-dependent oxidoreductase</fullName>
    </submittedName>
</protein>
<feature type="transmembrane region" description="Helical" evidence="1">
    <location>
        <begin position="63"/>
        <end position="80"/>
    </location>
</feature>
<gene>
    <name evidence="3" type="ORF">ACFFRI_04965</name>
</gene>
<feature type="domain" description="Oxidoreductase molybdopterin-binding" evidence="2">
    <location>
        <begin position="235"/>
        <end position="384"/>
    </location>
</feature>
<evidence type="ECO:0000313" key="3">
    <source>
        <dbReference type="EMBL" id="MFB9312387.1"/>
    </source>
</evidence>
<comment type="caution">
    <text evidence="3">The sequence shown here is derived from an EMBL/GenBank/DDBJ whole genome shotgun (WGS) entry which is preliminary data.</text>
</comment>
<name>A0ABV5K6L7_9ACTN</name>
<feature type="transmembrane region" description="Helical" evidence="1">
    <location>
        <begin position="160"/>
        <end position="181"/>
    </location>
</feature>
<feature type="transmembrane region" description="Helical" evidence="1">
    <location>
        <begin position="87"/>
        <end position="110"/>
    </location>
</feature>
<dbReference type="InterPro" id="IPR014756">
    <property type="entry name" value="Ig_E-set"/>
</dbReference>
<feature type="transmembrane region" description="Helical" evidence="1">
    <location>
        <begin position="116"/>
        <end position="133"/>
    </location>
</feature>
<organism evidence="3 4">
    <name type="scientific">Nocardioides plantarum</name>
    <dbReference type="NCBI Taxonomy" id="29299"/>
    <lineage>
        <taxon>Bacteria</taxon>
        <taxon>Bacillati</taxon>
        <taxon>Actinomycetota</taxon>
        <taxon>Actinomycetes</taxon>
        <taxon>Propionibacteriales</taxon>
        <taxon>Nocardioidaceae</taxon>
        <taxon>Nocardioides</taxon>
    </lineage>
</organism>
<keyword evidence="1" id="KW-0812">Transmembrane</keyword>
<dbReference type="Gene3D" id="2.60.40.650">
    <property type="match status" value="1"/>
</dbReference>
<evidence type="ECO:0000259" key="2">
    <source>
        <dbReference type="Pfam" id="PF00174"/>
    </source>
</evidence>
<evidence type="ECO:0000256" key="1">
    <source>
        <dbReference type="SAM" id="Phobius"/>
    </source>
</evidence>
<dbReference type="Gene3D" id="3.90.420.10">
    <property type="entry name" value="Oxidoreductase, molybdopterin-binding domain"/>
    <property type="match status" value="1"/>
</dbReference>
<sequence>MKRSVAAWSFAGVLAGFTGLAVNYALTAWWDQTSAVVAVADVVRDHSPADLVNWARKNSGKKITIPVILLILAAVFALAGRLGRRTIAAAACVYLVVAVIGGAAVLAVNGAKATDLVAVALGLVVMVASMAAIGRRLSRLQSLDDQDVFGVVWRGRRRDLFAVIAAVAGAAVAATVASRFLGQDVRKQKAEQQSLRLPVSKPVVPPGVELDIDGVQPWETPADEFYLIDTAFSRPVLLAEDWELRIHGMVDREIVLTYNDLIAREGVEAWITLNCVSNEVGGDLIGNAWWSGVLLAPILAEAGPQAGADAVLQTSVDGWDCATPLDVIMDGRQAMLAVAMNGDPLPRDHGYPVRTIVPGLYGYVSGTKWVVEMEVTTFEKVDAYWTQRGWGELGPVKMASTIEVPSDGDDVSAGEVVVAGTAWIQHTGISSVDVQVDGGPWTPATLGRAANLDTWVQWKVTLDLEEGEHMVSVRATDADGNVQTSVRADVLPDGATGWHSVSFTAS</sequence>
<proteinExistence type="predicted"/>
<keyword evidence="1" id="KW-1133">Transmembrane helix</keyword>
<dbReference type="Pfam" id="PF00174">
    <property type="entry name" value="Oxidored_molyb"/>
    <property type="match status" value="1"/>
</dbReference>